<comment type="caution">
    <text evidence="1">The sequence shown here is derived from an EMBL/GenBank/DDBJ whole genome shotgun (WGS) entry which is preliminary data.</text>
</comment>
<evidence type="ECO:0000313" key="2">
    <source>
        <dbReference type="EMBL" id="KAG8538851.1"/>
    </source>
</evidence>
<evidence type="ECO:0000313" key="3">
    <source>
        <dbReference type="Proteomes" id="UP000824782"/>
    </source>
</evidence>
<dbReference type="EMBL" id="WNYA01018135">
    <property type="protein sequence ID" value="KAG8538851.1"/>
    <property type="molecule type" value="Genomic_DNA"/>
</dbReference>
<proteinExistence type="predicted"/>
<accession>A0AAV6YSW5</accession>
<gene>
    <name evidence="2" type="ORF">GDO81_021955</name>
    <name evidence="1" type="ORF">GDO81_022882</name>
</gene>
<dbReference type="AlphaFoldDB" id="A0AAV6YSW5"/>
<evidence type="ECO:0000313" key="1">
    <source>
        <dbReference type="EMBL" id="KAG8538304.1"/>
    </source>
</evidence>
<dbReference type="Proteomes" id="UP000824782">
    <property type="component" value="Unassembled WGS sequence"/>
</dbReference>
<organism evidence="1 3">
    <name type="scientific">Engystomops pustulosus</name>
    <name type="common">Tungara frog</name>
    <name type="synonym">Physalaemus pustulosus</name>
    <dbReference type="NCBI Taxonomy" id="76066"/>
    <lineage>
        <taxon>Eukaryota</taxon>
        <taxon>Metazoa</taxon>
        <taxon>Chordata</taxon>
        <taxon>Craniata</taxon>
        <taxon>Vertebrata</taxon>
        <taxon>Euteleostomi</taxon>
        <taxon>Amphibia</taxon>
        <taxon>Batrachia</taxon>
        <taxon>Anura</taxon>
        <taxon>Neobatrachia</taxon>
        <taxon>Hyloidea</taxon>
        <taxon>Leptodactylidae</taxon>
        <taxon>Leiuperinae</taxon>
        <taxon>Engystomops</taxon>
    </lineage>
</organism>
<dbReference type="EMBL" id="WNYA01022257">
    <property type="protein sequence ID" value="KAG8538304.1"/>
    <property type="molecule type" value="Genomic_DNA"/>
</dbReference>
<sequence>MLYQLIHLNVCLIPKQINKQRSEQQTLLPKRKAIMASGYTTKVGTWEKKLLTDVPNYWNPWRRVFGRK</sequence>
<keyword evidence="3" id="KW-1185">Reference proteome</keyword>
<reference evidence="1" key="1">
    <citation type="thesis" date="2020" institute="ProQuest LLC" country="789 East Eisenhower Parkway, Ann Arbor, MI, USA">
        <title>Comparative Genomics and Chromosome Evolution.</title>
        <authorList>
            <person name="Mudd A.B."/>
        </authorList>
    </citation>
    <scope>NUCLEOTIDE SEQUENCE</scope>
    <source>
        <strain evidence="1">237g6f4</strain>
        <tissue evidence="1">Blood</tissue>
    </source>
</reference>
<name>A0AAV6YSW5_ENGPU</name>
<protein>
    <submittedName>
        <fullName evidence="1">Uncharacterized protein</fullName>
    </submittedName>
</protein>